<dbReference type="InterPro" id="IPR050940">
    <property type="entry name" value="Actin_reg-Ser/Thr_kinase"/>
</dbReference>
<protein>
    <submittedName>
        <fullName evidence="10">TKL/LISK/LIMK protein kinase</fullName>
    </submittedName>
</protein>
<dbReference type="RefSeq" id="XP_004990224.1">
    <property type="nucleotide sequence ID" value="XM_004990167.1"/>
</dbReference>
<dbReference type="InParanoid" id="F2UKU9"/>
<feature type="compositionally biased region" description="Polar residues" evidence="8">
    <location>
        <begin position="265"/>
        <end position="275"/>
    </location>
</feature>
<feature type="binding site" evidence="7">
    <location>
        <position position="108"/>
    </location>
    <ligand>
        <name>ATP</name>
        <dbReference type="ChEBI" id="CHEBI:30616"/>
    </ligand>
</feature>
<dbReference type="STRING" id="946362.F2UKU9"/>
<evidence type="ECO:0000313" key="10">
    <source>
        <dbReference type="EMBL" id="EGD77748.1"/>
    </source>
</evidence>
<reference evidence="10" key="1">
    <citation type="submission" date="2009-08" db="EMBL/GenBank/DDBJ databases">
        <title>Annotation of Salpingoeca rosetta.</title>
        <authorList>
            <consortium name="The Broad Institute Genome Sequencing Platform"/>
            <person name="Russ C."/>
            <person name="Cuomo C."/>
            <person name="Burger G."/>
            <person name="Gray M.W."/>
            <person name="Holland P.W.H."/>
            <person name="King N."/>
            <person name="Lang F.B.F."/>
            <person name="Roger A.J."/>
            <person name="Ruiz-Trillo I."/>
            <person name="Young S.K."/>
            <person name="Zeng Q."/>
            <person name="Gargeya S."/>
            <person name="Alvarado L."/>
            <person name="Berlin A."/>
            <person name="Chapman S.B."/>
            <person name="Chen Z."/>
            <person name="Freedman E."/>
            <person name="Gellesch M."/>
            <person name="Goldberg J."/>
            <person name="Griggs A."/>
            <person name="Gujja S."/>
            <person name="Heilman E."/>
            <person name="Heiman D."/>
            <person name="Howarth C."/>
            <person name="Mehta T."/>
            <person name="Neiman D."/>
            <person name="Pearson M."/>
            <person name="Roberts A."/>
            <person name="Saif S."/>
            <person name="Shea T."/>
            <person name="Shenoy N."/>
            <person name="Sisk P."/>
            <person name="Stolte C."/>
            <person name="Sykes S."/>
            <person name="White J."/>
            <person name="Yandava C."/>
            <person name="Haas B."/>
            <person name="Nusbaum C."/>
            <person name="Birren B."/>
        </authorList>
    </citation>
    <scope>NUCLEOTIDE SEQUENCE [LARGE SCALE GENOMIC DNA]</scope>
    <source>
        <strain evidence="10">ATCC 50818</strain>
    </source>
</reference>
<dbReference type="KEGG" id="sre:PTSG_08837"/>
<dbReference type="Proteomes" id="UP000007799">
    <property type="component" value="Unassembled WGS sequence"/>
</dbReference>
<keyword evidence="2" id="KW-0723">Serine/threonine-protein kinase</keyword>
<dbReference type="GO" id="GO:0005634">
    <property type="term" value="C:nucleus"/>
    <property type="evidence" value="ECO:0007669"/>
    <property type="project" value="TreeGrafter"/>
</dbReference>
<gene>
    <name evidence="10" type="ORF">PTSG_08837</name>
</gene>
<feature type="compositionally biased region" description="Low complexity" evidence="8">
    <location>
        <begin position="835"/>
        <end position="844"/>
    </location>
</feature>
<feature type="compositionally biased region" description="Low complexity" evidence="8">
    <location>
        <begin position="568"/>
        <end position="588"/>
    </location>
</feature>
<comment type="similarity">
    <text evidence="1">Belongs to the protein kinase superfamily. TKL Ser/Thr protein kinase family.</text>
</comment>
<feature type="region of interest" description="Disordered" evidence="8">
    <location>
        <begin position="646"/>
        <end position="665"/>
    </location>
</feature>
<dbReference type="InterPro" id="IPR011009">
    <property type="entry name" value="Kinase-like_dom_sf"/>
</dbReference>
<feature type="compositionally biased region" description="Polar residues" evidence="8">
    <location>
        <begin position="787"/>
        <end position="802"/>
    </location>
</feature>
<sequence>MASKSRPASLDASVELPPTPNKLPPTEQLEATAVALREDGRRMLRHSWPRTRFQPFPDREFDEEMMVAVASRHLRITDIEWGPLIGEGFFGRVYKAHHRAANRTIVLKELKRNHEQRDAFIEEMKILKSLAHPNVLEYIGIFCQGRKLYLVTEYVSGGTLDRLAQDHTRDLPWDLRTRMALDLASGMEYVHSKNILHRDLKSANCMVRAEDMSVVIVDFGLARVMKGRTLSLRRPPPIRRSASSKTNRRFSSHDLSCSMMHTSPHANKVASSHTSGLRLAPPGTGSEGSTPRPSSRPYSEMRPMSIVGSPYWMAPEMMTGEYGFAADVFAFGPVALAVCCSSCACSSVCWLCFSRVCCCFKLLLSLQATTTRAPSPLAPCLLITDVPANHPPPCPPSCNTSARPGIVMCELIGRISADPDVMPRTPSFGVDEKRFADMHARGCPPDLLTLVFQCCKTNPRERPSFELAASRLRSMCIKMQPEICLKPPLVGTPRVQKRRSRIAGDIIPGSPASFRRGARRSAPSLHIDRSLQPPKPAVHALQVNEQRLRSRSTMNRRLRLLRHRSENSDSGVSDVTTGTTTSAASSTTANAPSADKWGQTQPHARTHARSTTAAAATATAAAEGDGMAVQDGDSRRQEAHTALLGHDASEGSASGANGTNGANGVRAHRSTLPFVGAECRSADPRLQTFGDAFAFNDDEDDDDDDCCDVICTGVVDDADGDGGVNGMVEAGAHLLLRDNTEEQGQQQQQQQHGAVMCGGRVLLQRPPQRRGHKANTAATVAVPNGCSLPQLSNASSDNTNDAGRSDVGGARGGMDVDQPQPQPHQDEQQRRHPQHQYQHPQPQQHQRHRQHLSYPTHSKDALLKSDIRVSFV</sequence>
<proteinExistence type="inferred from homology"/>
<dbReference type="SMART" id="SM00220">
    <property type="entry name" value="S_TKc"/>
    <property type="match status" value="1"/>
</dbReference>
<dbReference type="GO" id="GO:0005737">
    <property type="term" value="C:cytoplasm"/>
    <property type="evidence" value="ECO:0007669"/>
    <property type="project" value="TreeGrafter"/>
</dbReference>
<feature type="region of interest" description="Disordered" evidence="8">
    <location>
        <begin position="561"/>
        <end position="638"/>
    </location>
</feature>
<dbReference type="GeneID" id="16070778"/>
<dbReference type="Pfam" id="PF07714">
    <property type="entry name" value="PK_Tyr_Ser-Thr"/>
    <property type="match status" value="1"/>
</dbReference>
<feature type="compositionally biased region" description="Low complexity" evidence="8">
    <location>
        <begin position="609"/>
        <end position="622"/>
    </location>
</feature>
<evidence type="ECO:0000256" key="4">
    <source>
        <dbReference type="ARBA" id="ARBA00022741"/>
    </source>
</evidence>
<feature type="region of interest" description="Disordered" evidence="8">
    <location>
        <begin position="767"/>
        <end position="859"/>
    </location>
</feature>
<dbReference type="GO" id="GO:0030036">
    <property type="term" value="P:actin cytoskeleton organization"/>
    <property type="evidence" value="ECO:0007669"/>
    <property type="project" value="TreeGrafter"/>
</dbReference>
<feature type="compositionally biased region" description="Polar residues" evidence="8">
    <location>
        <begin position="287"/>
        <end position="297"/>
    </location>
</feature>
<dbReference type="PANTHER" id="PTHR46485">
    <property type="entry name" value="LIM DOMAIN KINASE 1"/>
    <property type="match status" value="1"/>
</dbReference>
<feature type="region of interest" description="Disordered" evidence="8">
    <location>
        <begin position="1"/>
        <end position="26"/>
    </location>
</feature>
<organism evidence="11">
    <name type="scientific">Salpingoeca rosetta (strain ATCC 50818 / BSB-021)</name>
    <dbReference type="NCBI Taxonomy" id="946362"/>
    <lineage>
        <taxon>Eukaryota</taxon>
        <taxon>Choanoflagellata</taxon>
        <taxon>Craspedida</taxon>
        <taxon>Salpingoecidae</taxon>
        <taxon>Salpingoeca</taxon>
    </lineage>
</organism>
<dbReference type="InterPro" id="IPR008271">
    <property type="entry name" value="Ser/Thr_kinase_AS"/>
</dbReference>
<evidence type="ECO:0000313" key="11">
    <source>
        <dbReference type="Proteomes" id="UP000007799"/>
    </source>
</evidence>
<evidence type="ECO:0000256" key="1">
    <source>
        <dbReference type="ARBA" id="ARBA00005843"/>
    </source>
</evidence>
<keyword evidence="4 7" id="KW-0547">Nucleotide-binding</keyword>
<dbReference type="InterPro" id="IPR000719">
    <property type="entry name" value="Prot_kinase_dom"/>
</dbReference>
<dbReference type="OrthoDB" id="20134at2759"/>
<dbReference type="eggNOG" id="KOG1187">
    <property type="taxonomic scope" value="Eukaryota"/>
</dbReference>
<dbReference type="EMBL" id="GL832979">
    <property type="protein sequence ID" value="EGD77748.1"/>
    <property type="molecule type" value="Genomic_DNA"/>
</dbReference>
<keyword evidence="5 10" id="KW-0418">Kinase</keyword>
<accession>F2UKU9</accession>
<dbReference type="AlphaFoldDB" id="F2UKU9"/>
<dbReference type="InterPro" id="IPR017441">
    <property type="entry name" value="Protein_kinase_ATP_BS"/>
</dbReference>
<feature type="domain" description="Protein kinase" evidence="9">
    <location>
        <begin position="79"/>
        <end position="483"/>
    </location>
</feature>
<evidence type="ECO:0000256" key="2">
    <source>
        <dbReference type="ARBA" id="ARBA00022527"/>
    </source>
</evidence>
<evidence type="ECO:0000256" key="8">
    <source>
        <dbReference type="SAM" id="MobiDB-lite"/>
    </source>
</evidence>
<evidence type="ECO:0000256" key="6">
    <source>
        <dbReference type="ARBA" id="ARBA00022840"/>
    </source>
</evidence>
<evidence type="ECO:0000256" key="3">
    <source>
        <dbReference type="ARBA" id="ARBA00022679"/>
    </source>
</evidence>
<feature type="region of interest" description="Disordered" evidence="8">
    <location>
        <begin position="505"/>
        <end position="537"/>
    </location>
</feature>
<dbReference type="FunCoup" id="F2UKU9">
    <property type="interactions" value="952"/>
</dbReference>
<dbReference type="GO" id="GO:0005524">
    <property type="term" value="F:ATP binding"/>
    <property type="evidence" value="ECO:0007669"/>
    <property type="project" value="UniProtKB-UniRule"/>
</dbReference>
<dbReference type="PROSITE" id="PS00108">
    <property type="entry name" value="PROTEIN_KINASE_ST"/>
    <property type="match status" value="1"/>
</dbReference>
<keyword evidence="11" id="KW-1185">Reference proteome</keyword>
<dbReference type="SUPFAM" id="SSF56112">
    <property type="entry name" value="Protein kinase-like (PK-like)"/>
    <property type="match status" value="1"/>
</dbReference>
<feature type="compositionally biased region" description="Low complexity" evidence="8">
    <location>
        <begin position="650"/>
        <end position="664"/>
    </location>
</feature>
<dbReference type="GO" id="GO:0004674">
    <property type="term" value="F:protein serine/threonine kinase activity"/>
    <property type="evidence" value="ECO:0007669"/>
    <property type="project" value="UniProtKB-KW"/>
</dbReference>
<evidence type="ECO:0000256" key="7">
    <source>
        <dbReference type="PROSITE-ProRule" id="PRU10141"/>
    </source>
</evidence>
<dbReference type="Gene3D" id="1.10.510.10">
    <property type="entry name" value="Transferase(Phosphotransferase) domain 1"/>
    <property type="match status" value="3"/>
</dbReference>
<dbReference type="PROSITE" id="PS00107">
    <property type="entry name" value="PROTEIN_KINASE_ATP"/>
    <property type="match status" value="1"/>
</dbReference>
<dbReference type="PROSITE" id="PS50011">
    <property type="entry name" value="PROTEIN_KINASE_DOM"/>
    <property type="match status" value="1"/>
</dbReference>
<dbReference type="InterPro" id="IPR001245">
    <property type="entry name" value="Ser-Thr/Tyr_kinase_cat_dom"/>
</dbReference>
<evidence type="ECO:0000259" key="9">
    <source>
        <dbReference type="PROSITE" id="PS50011"/>
    </source>
</evidence>
<keyword evidence="6 7" id="KW-0067">ATP-binding</keyword>
<dbReference type="PANTHER" id="PTHR46485:SF5">
    <property type="entry name" value="CENTER DIVIDER, ISOFORM A"/>
    <property type="match status" value="1"/>
</dbReference>
<keyword evidence="3" id="KW-0808">Transferase</keyword>
<evidence type="ECO:0000256" key="5">
    <source>
        <dbReference type="ARBA" id="ARBA00022777"/>
    </source>
</evidence>
<feature type="region of interest" description="Disordered" evidence="8">
    <location>
        <begin position="265"/>
        <end position="301"/>
    </location>
</feature>
<name>F2UKU9_SALR5</name>